<keyword evidence="4" id="KW-1185">Reference proteome</keyword>
<keyword evidence="1" id="KW-0547">Nucleotide-binding</keyword>
<protein>
    <recommendedName>
        <fullName evidence="2">ATP-grasp domain-containing protein</fullName>
    </recommendedName>
</protein>
<name>F9ZZE4_METMM</name>
<dbReference type="AlphaFoldDB" id="F9ZZE4"/>
<dbReference type="KEGG" id="mmt:Metme_3983"/>
<evidence type="ECO:0000259" key="2">
    <source>
        <dbReference type="PROSITE" id="PS50975"/>
    </source>
</evidence>
<dbReference type="HOGENOM" id="CLU_685016_0_0_6"/>
<organism evidence="3 4">
    <name type="scientific">Methylomonas methanica (strain DSM 25384 / MC09)</name>
    <dbReference type="NCBI Taxonomy" id="857087"/>
    <lineage>
        <taxon>Bacteria</taxon>
        <taxon>Pseudomonadati</taxon>
        <taxon>Pseudomonadota</taxon>
        <taxon>Gammaproteobacteria</taxon>
        <taxon>Methylococcales</taxon>
        <taxon>Methylococcaceae</taxon>
        <taxon>Methylomonas</taxon>
    </lineage>
</organism>
<proteinExistence type="predicted"/>
<dbReference type="OrthoDB" id="5297883at2"/>
<feature type="domain" description="ATP-grasp" evidence="2">
    <location>
        <begin position="180"/>
        <end position="398"/>
    </location>
</feature>
<sequence length="404" mass="45658">MTQFDNKFIGLVPLLRMSINGDDLRSTCQNLLTKAADNPENSNLWMNLSTAMLCIEQRDIGLSIQSQALEMSRIYHLAAAIQPAKLRLLMLMTPGDLAANTPLDCLLENTDIDLIYYYLSSGDPFAESIPDHDALMVAFSELEENDSLIDTLSQRLKDWPHPVINAPLCIPSTRRDNASRLLQDIPGLFIPSTFRVSRADLISVANAKLPLSELIANHDFPIILRPLDSHAGRDLVKIENTAEITEYLSRIEDSMFFLSKFIDYSGEDDQFRKFRIAIIDGTPFACHMAISSHWMIHYVNAGMYEDAAKRNEERQFMETFDSFILRHATALTEIHQRTGLDYLCIDCAETASGELLIFEIDHAMIVHAMDNEALFPHKRLHIEKISSAFRDYLLRLAVSGTTSS</sequence>
<evidence type="ECO:0000256" key="1">
    <source>
        <dbReference type="PROSITE-ProRule" id="PRU00409"/>
    </source>
</evidence>
<keyword evidence="1" id="KW-0067">ATP-binding</keyword>
<reference key="2">
    <citation type="submission" date="2011-05" db="EMBL/GenBank/DDBJ databases">
        <title>Complete genome sequence of the aerobic marine methanotroph Methylomonas methanica MC09.</title>
        <authorList>
            <person name="Boden R."/>
            <person name="Cunliffe M."/>
            <person name="Scanlan J."/>
            <person name="Moussard H."/>
            <person name="Kits K.D."/>
            <person name="Klotz M."/>
            <person name="Jetten M."/>
            <person name="Vuilleumier S."/>
            <person name="Han J."/>
            <person name="Peters L."/>
            <person name="Mikhailova N."/>
            <person name="Teshima H."/>
            <person name="Tapia R."/>
            <person name="Kyrpides N."/>
            <person name="Ivanova N."/>
            <person name="Pagani I."/>
            <person name="Cheng J.-F."/>
            <person name="Goodwin L."/>
            <person name="Han C."/>
            <person name="Hauser L."/>
            <person name="Land M."/>
            <person name="Lapidus A."/>
            <person name="Lucas S."/>
            <person name="Pitluck S."/>
            <person name="Woyke T."/>
            <person name="Stein L.Y."/>
            <person name="Murrell C."/>
        </authorList>
    </citation>
    <scope>NUCLEOTIDE SEQUENCE</scope>
    <source>
        <strain>MC09</strain>
    </source>
</reference>
<accession>F9ZZE4</accession>
<dbReference type="RefSeq" id="WP_013820553.1">
    <property type="nucleotide sequence ID" value="NC_015572.1"/>
</dbReference>
<dbReference type="GO" id="GO:0046872">
    <property type="term" value="F:metal ion binding"/>
    <property type="evidence" value="ECO:0007669"/>
    <property type="project" value="InterPro"/>
</dbReference>
<dbReference type="SUPFAM" id="SSF56059">
    <property type="entry name" value="Glutathione synthetase ATP-binding domain-like"/>
    <property type="match status" value="1"/>
</dbReference>
<dbReference type="GO" id="GO:0005524">
    <property type="term" value="F:ATP binding"/>
    <property type="evidence" value="ECO:0007669"/>
    <property type="project" value="UniProtKB-UniRule"/>
</dbReference>
<evidence type="ECO:0000313" key="3">
    <source>
        <dbReference type="EMBL" id="AEG02337.1"/>
    </source>
</evidence>
<dbReference type="Proteomes" id="UP000008888">
    <property type="component" value="Chromosome"/>
</dbReference>
<dbReference type="EMBL" id="CP002738">
    <property type="protein sequence ID" value="AEG02337.1"/>
    <property type="molecule type" value="Genomic_DNA"/>
</dbReference>
<dbReference type="PROSITE" id="PS50975">
    <property type="entry name" value="ATP_GRASP"/>
    <property type="match status" value="1"/>
</dbReference>
<reference evidence="4" key="3">
    <citation type="submission" date="2011-05" db="EMBL/GenBank/DDBJ databases">
        <title>Complete sequence of Methylomonas methanica MC09.</title>
        <authorList>
            <consortium name="US DOE Joint Genome Institute"/>
            <person name="Lucas S."/>
            <person name="Han J."/>
            <person name="Lapidus A."/>
            <person name="Cheng J.-F."/>
            <person name="Goodwin L."/>
            <person name="Pitluck S."/>
            <person name="Peters L."/>
            <person name="Mikhailova N."/>
            <person name="Teshima H."/>
            <person name="Han C."/>
            <person name="Tapia R."/>
            <person name="Land M."/>
            <person name="Hauser L."/>
            <person name="Kyrpides N."/>
            <person name="Ivanova N."/>
            <person name="Pagani I."/>
            <person name="Stein L."/>
            <person name="Woyke T."/>
        </authorList>
    </citation>
    <scope>NUCLEOTIDE SEQUENCE [LARGE SCALE GENOMIC DNA]</scope>
    <source>
        <strain evidence="4">MC09</strain>
    </source>
</reference>
<reference evidence="3 4" key="1">
    <citation type="journal article" date="2011" name="J. Bacteriol.">
        <title>Complete Genome Sequence of the Aerobic Marine Methanotroph Methylomonas methanica MC09.</title>
        <authorList>
            <person name="Boden R."/>
            <person name="Cunliffe M."/>
            <person name="Scanlan J."/>
            <person name="Moussard H."/>
            <person name="Kits K.D."/>
            <person name="Klotz M.G."/>
            <person name="Jetten M.S."/>
            <person name="Vuilleumier S."/>
            <person name="Han J."/>
            <person name="Peters L."/>
            <person name="Mikhailova N."/>
            <person name="Teshima H."/>
            <person name="Tapia R."/>
            <person name="Kyrpides N."/>
            <person name="Ivanova N."/>
            <person name="Pagani I."/>
            <person name="Cheng J.F."/>
            <person name="Goodwin L."/>
            <person name="Han C."/>
            <person name="Hauser L."/>
            <person name="Land M.L."/>
            <person name="Lapidus A."/>
            <person name="Lucas S."/>
            <person name="Pitluck S."/>
            <person name="Woyke T."/>
            <person name="Stein L."/>
            <person name="Murrell J.C."/>
        </authorList>
    </citation>
    <scope>NUCLEOTIDE SEQUENCE [LARGE SCALE GENOMIC DNA]</scope>
    <source>
        <strain evidence="3 4">MC09</strain>
    </source>
</reference>
<gene>
    <name evidence="3" type="ordered locus">Metme_3983</name>
</gene>
<dbReference type="InterPro" id="IPR011761">
    <property type="entry name" value="ATP-grasp"/>
</dbReference>
<dbReference type="eggNOG" id="COG0189">
    <property type="taxonomic scope" value="Bacteria"/>
</dbReference>
<evidence type="ECO:0000313" key="4">
    <source>
        <dbReference type="Proteomes" id="UP000008888"/>
    </source>
</evidence>
<dbReference type="STRING" id="857087.Metme_3983"/>